<evidence type="ECO:0000313" key="3">
    <source>
        <dbReference type="Proteomes" id="UP000663873"/>
    </source>
</evidence>
<gene>
    <name evidence="2" type="ORF">UJA718_LOCUS40559</name>
</gene>
<dbReference type="AlphaFoldDB" id="A0A821NIU4"/>
<keyword evidence="3" id="KW-1185">Reference proteome</keyword>
<accession>A0A821NIU4</accession>
<feature type="compositionally biased region" description="Low complexity" evidence="1">
    <location>
        <begin position="47"/>
        <end position="59"/>
    </location>
</feature>
<evidence type="ECO:0000313" key="2">
    <source>
        <dbReference type="EMBL" id="CAF4785028.1"/>
    </source>
</evidence>
<proteinExistence type="predicted"/>
<protein>
    <submittedName>
        <fullName evidence="2">Uncharacterized protein</fullName>
    </submittedName>
</protein>
<evidence type="ECO:0000256" key="1">
    <source>
        <dbReference type="SAM" id="MobiDB-lite"/>
    </source>
</evidence>
<dbReference type="EMBL" id="CAJOBP010045252">
    <property type="protein sequence ID" value="CAF4785028.1"/>
    <property type="molecule type" value="Genomic_DNA"/>
</dbReference>
<dbReference type="Proteomes" id="UP000663873">
    <property type="component" value="Unassembled WGS sequence"/>
</dbReference>
<name>A0A821NIU4_9BILA</name>
<feature type="region of interest" description="Disordered" evidence="1">
    <location>
        <begin position="33"/>
        <end position="60"/>
    </location>
</feature>
<feature type="non-terminal residue" evidence="2">
    <location>
        <position position="1"/>
    </location>
</feature>
<organism evidence="2 3">
    <name type="scientific">Rotaria socialis</name>
    <dbReference type="NCBI Taxonomy" id="392032"/>
    <lineage>
        <taxon>Eukaryota</taxon>
        <taxon>Metazoa</taxon>
        <taxon>Spiralia</taxon>
        <taxon>Gnathifera</taxon>
        <taxon>Rotifera</taxon>
        <taxon>Eurotatoria</taxon>
        <taxon>Bdelloidea</taxon>
        <taxon>Philodinida</taxon>
        <taxon>Philodinidae</taxon>
        <taxon>Rotaria</taxon>
    </lineage>
</organism>
<comment type="caution">
    <text evidence="2">The sequence shown here is derived from an EMBL/GenBank/DDBJ whole genome shotgun (WGS) entry which is preliminary data.</text>
</comment>
<sequence length="95" mass="10827">ISSPKSLTSVNDDDYLNTLAQWDPNAIQTMIESDEEEEEEQVDMRNDVQTTQDNNTNANSMDLSTGKLNIFYCIINKIVHVSKKTDLEISKMKDI</sequence>
<reference evidence="2" key="1">
    <citation type="submission" date="2021-02" db="EMBL/GenBank/DDBJ databases">
        <authorList>
            <person name="Nowell W R."/>
        </authorList>
    </citation>
    <scope>NUCLEOTIDE SEQUENCE</scope>
</reference>